<reference evidence="3 4" key="1">
    <citation type="submission" date="2017-02" db="EMBL/GenBank/DDBJ databases">
        <authorList>
            <person name="Peterson S.W."/>
        </authorList>
    </citation>
    <scope>NUCLEOTIDE SEQUENCE [LARGE SCALE GENOMIC DNA]</scope>
    <source>
        <strain evidence="3 4">DSM 18108</strain>
    </source>
</reference>
<dbReference type="InterPro" id="IPR008969">
    <property type="entry name" value="CarboxyPept-like_regulatory"/>
</dbReference>
<dbReference type="AlphaFoldDB" id="A0A1T5NV54"/>
<dbReference type="Gene3D" id="2.60.40.1120">
    <property type="entry name" value="Carboxypeptidase-like, regulatory domain"/>
    <property type="match status" value="1"/>
</dbReference>
<keyword evidence="1" id="KW-0732">Signal</keyword>
<dbReference type="EMBL" id="FUZZ01000002">
    <property type="protein sequence ID" value="SKD04335.1"/>
    <property type="molecule type" value="Genomic_DNA"/>
</dbReference>
<accession>A0A1T5NV54</accession>
<evidence type="ECO:0000256" key="1">
    <source>
        <dbReference type="SAM" id="SignalP"/>
    </source>
</evidence>
<dbReference type="InterPro" id="IPR041700">
    <property type="entry name" value="OMP_b-brl_3"/>
</dbReference>
<feature type="signal peptide" evidence="1">
    <location>
        <begin position="1"/>
        <end position="19"/>
    </location>
</feature>
<dbReference type="Pfam" id="PF14905">
    <property type="entry name" value="OMP_b-brl_3"/>
    <property type="match status" value="1"/>
</dbReference>
<sequence length="887" mass="100735">MKQLIITLFIALFPLPIFAQTSHRGQIKGQINDSDTQLSLSAATVNCLRSKDSSRVTLTFTDKNGFFHIDSLPFDDYTLYISYLGYKSLIYPLSLIKGEKIRDIGIISMKRTGFNLAQVEISETKDPIRITKDTIEYNSIYFKTKENALVEDLFTKIPGLEIDKNGKISINGQLVNKILVDGKPLFGGDNLKIISKNIQADLIDKVQFINQRKEQKESHNLNTSQSETIINLTIKESKLNIFSGELTTGYGTSNRFAVKSSLSRFRSRQQLMLLGNGDNINGAMDSKSIANTGMQRNWNGGISYNEEINKKMTISANYIMNNGVGLDQRNSVRENFTTDLDFHSTQESDNRRTDSNNDYSIQLEYKLDSFQSISFNNQFSISRSTNFFKSNYESTKDQLQLNSGNTNSINNSSFNSVSGGLRYDKRFLKKGRQLSIILSYGKGNGMETAVNKSDNKYFPTSLELIKDSINQKTVRDIHNNKLFILLSLTEPITKNGFLTLSLAEDHTKNSSNKVAYNFNNLTKLYDIESDSLSSNFNNSPIQHYAKANWLFQKEKLDYSISVASLLTKMTNNNLSTNSYSSTMIHVFLPDANFNYSFRSNKRLRFSYIKTAEFPEISQLQPVPDMSDPLHIKIGNPTLKPMTVHMFSFLYNKFNTRSLCNFTISIGSRFMKNQIINASEFDSLGREIIRPFNINGGYMANLDIGTSLPLKVRQDFLTFNTSAIIGQTPTFLNGKSGFRNDITLAQSIRLNYSYKKIFDCIVAGNISFNMVQYSDQGMNIQKYLNGGFTYTGNINIPYNIIINTNFYYGWATGRTEGYNVNPFILNASISKNLFSHKQGQLKLQAFDLLKQNVGIKRNVQDTYIEDIRTKVLEQCFLISFSYFLGKRN</sequence>
<feature type="domain" description="Outer membrane protein beta-barrel" evidence="2">
    <location>
        <begin position="426"/>
        <end position="881"/>
    </location>
</feature>
<proteinExistence type="predicted"/>
<organism evidence="3 4">
    <name type="scientific">Chitinophaga ginsengisegetis</name>
    <dbReference type="NCBI Taxonomy" id="393003"/>
    <lineage>
        <taxon>Bacteria</taxon>
        <taxon>Pseudomonadati</taxon>
        <taxon>Bacteroidota</taxon>
        <taxon>Chitinophagia</taxon>
        <taxon>Chitinophagales</taxon>
        <taxon>Chitinophagaceae</taxon>
        <taxon>Chitinophaga</taxon>
    </lineage>
</organism>
<feature type="chain" id="PRO_5012029950" evidence="1">
    <location>
        <begin position="20"/>
        <end position="887"/>
    </location>
</feature>
<evidence type="ECO:0000313" key="4">
    <source>
        <dbReference type="Proteomes" id="UP000190166"/>
    </source>
</evidence>
<dbReference type="SUPFAM" id="SSF56935">
    <property type="entry name" value="Porins"/>
    <property type="match status" value="1"/>
</dbReference>
<evidence type="ECO:0000313" key="3">
    <source>
        <dbReference type="EMBL" id="SKD04335.1"/>
    </source>
</evidence>
<keyword evidence="4" id="KW-1185">Reference proteome</keyword>
<gene>
    <name evidence="3" type="ORF">SAMN05660461_2818</name>
</gene>
<dbReference type="Proteomes" id="UP000190166">
    <property type="component" value="Unassembled WGS sequence"/>
</dbReference>
<evidence type="ECO:0000259" key="2">
    <source>
        <dbReference type="Pfam" id="PF14905"/>
    </source>
</evidence>
<dbReference type="Pfam" id="PF13715">
    <property type="entry name" value="CarbopepD_reg_2"/>
    <property type="match status" value="1"/>
</dbReference>
<dbReference type="SUPFAM" id="SSF49464">
    <property type="entry name" value="Carboxypeptidase regulatory domain-like"/>
    <property type="match status" value="1"/>
</dbReference>
<dbReference type="STRING" id="393003.SAMN05660461_2818"/>
<dbReference type="RefSeq" id="WP_079470137.1">
    <property type="nucleotide sequence ID" value="NZ_FUZZ01000002.1"/>
</dbReference>
<name>A0A1T5NV54_9BACT</name>
<protein>
    <submittedName>
        <fullName evidence="3">CarboxypepD_reg-like domain-containing protein</fullName>
    </submittedName>
</protein>